<sequence>MKNARRSSNRFVAIDAQDPEIVYEGAWQDATVDQDEGSSAKSTVSPDGSATASYIFHGIAIYMYGYIAPFGPPTPQIICYLDDAPFPVTFPNAEDQIQSYWDSTWPLCWYERLTDGNHTFKLVVDSATKSYPFILESLEFRISRQQYANLAGSLEANVAANASSSATSSSSTSNGSATATSESHGVSAAPIVGGVLGAVLGLGLMALGIYLVVRRRRQAYSKLVDEDLRRPKIIPFMIGSSRRPPTHSTFSYSPITESGTAFEAQDPSTVAATFNPSPLRSTSKESQSTPQVEKHIKEQQSYTCDTPVTV</sequence>
<dbReference type="AlphaFoldDB" id="A0A1M2V3I5"/>
<dbReference type="EMBL" id="MNAD01001693">
    <property type="protein sequence ID" value="OJT02161.1"/>
    <property type="molecule type" value="Genomic_DNA"/>
</dbReference>
<reference evidence="3 4" key="1">
    <citation type="submission" date="2016-10" db="EMBL/GenBank/DDBJ databases">
        <title>Genome sequence of the basidiomycete white-rot fungus Trametes pubescens.</title>
        <authorList>
            <person name="Makela M.R."/>
            <person name="Granchi Z."/>
            <person name="Peng M."/>
            <person name="De Vries R.P."/>
            <person name="Grigoriev I."/>
            <person name="Riley R."/>
            <person name="Hilden K."/>
        </authorList>
    </citation>
    <scope>NUCLEOTIDE SEQUENCE [LARGE SCALE GENOMIC DNA]</scope>
    <source>
        <strain evidence="3 4">FBCC735</strain>
    </source>
</reference>
<dbReference type="STRING" id="154538.A0A1M2V3I5"/>
<keyword evidence="2" id="KW-0812">Transmembrane</keyword>
<evidence type="ECO:0000313" key="3">
    <source>
        <dbReference type="EMBL" id="OJT02161.1"/>
    </source>
</evidence>
<protein>
    <submittedName>
        <fullName evidence="3">Uncharacterized protein</fullName>
    </submittedName>
</protein>
<keyword evidence="2" id="KW-0472">Membrane</keyword>
<feature type="region of interest" description="Disordered" evidence="1">
    <location>
        <begin position="275"/>
        <end position="310"/>
    </location>
</feature>
<gene>
    <name evidence="3" type="ORF">TRAPUB_7276</name>
</gene>
<proteinExistence type="predicted"/>
<evidence type="ECO:0000256" key="2">
    <source>
        <dbReference type="SAM" id="Phobius"/>
    </source>
</evidence>
<accession>A0A1M2V3I5</accession>
<dbReference type="Proteomes" id="UP000184267">
    <property type="component" value="Unassembled WGS sequence"/>
</dbReference>
<dbReference type="OrthoDB" id="3265734at2759"/>
<dbReference type="CDD" id="cd12087">
    <property type="entry name" value="TM_EGFR-like"/>
    <property type="match status" value="1"/>
</dbReference>
<comment type="caution">
    <text evidence="3">The sequence shown here is derived from an EMBL/GenBank/DDBJ whole genome shotgun (WGS) entry which is preliminary data.</text>
</comment>
<feature type="compositionally biased region" description="Polar residues" evidence="1">
    <location>
        <begin position="299"/>
        <end position="310"/>
    </location>
</feature>
<name>A0A1M2V3I5_TRAPU</name>
<organism evidence="3 4">
    <name type="scientific">Trametes pubescens</name>
    <name type="common">White-rot fungus</name>
    <dbReference type="NCBI Taxonomy" id="154538"/>
    <lineage>
        <taxon>Eukaryota</taxon>
        <taxon>Fungi</taxon>
        <taxon>Dikarya</taxon>
        <taxon>Basidiomycota</taxon>
        <taxon>Agaricomycotina</taxon>
        <taxon>Agaricomycetes</taxon>
        <taxon>Polyporales</taxon>
        <taxon>Polyporaceae</taxon>
        <taxon>Trametes</taxon>
    </lineage>
</organism>
<feature type="region of interest" description="Disordered" evidence="1">
    <location>
        <begin position="164"/>
        <end position="183"/>
    </location>
</feature>
<evidence type="ECO:0000313" key="4">
    <source>
        <dbReference type="Proteomes" id="UP000184267"/>
    </source>
</evidence>
<feature type="transmembrane region" description="Helical" evidence="2">
    <location>
        <begin position="191"/>
        <end position="213"/>
    </location>
</feature>
<feature type="compositionally biased region" description="Polar residues" evidence="1">
    <location>
        <begin position="275"/>
        <end position="291"/>
    </location>
</feature>
<evidence type="ECO:0000256" key="1">
    <source>
        <dbReference type="SAM" id="MobiDB-lite"/>
    </source>
</evidence>
<keyword evidence="2" id="KW-1133">Transmembrane helix</keyword>
<keyword evidence="4" id="KW-1185">Reference proteome</keyword>
<dbReference type="OMA" id="VMFRIST"/>